<gene>
    <name evidence="3" type="ORF">Pmani_013128</name>
</gene>
<reference evidence="3" key="1">
    <citation type="submission" date="2023-11" db="EMBL/GenBank/DDBJ databases">
        <title>Genome assemblies of two species of porcelain crab, Petrolisthes cinctipes and Petrolisthes manimaculis (Anomura: Porcellanidae).</title>
        <authorList>
            <person name="Angst P."/>
        </authorList>
    </citation>
    <scope>NUCLEOTIDE SEQUENCE</scope>
    <source>
        <strain evidence="3">PB745_02</strain>
        <tissue evidence="3">Gill</tissue>
    </source>
</reference>
<keyword evidence="4" id="KW-1185">Reference proteome</keyword>
<evidence type="ECO:0000256" key="2">
    <source>
        <dbReference type="SAM" id="SignalP"/>
    </source>
</evidence>
<organism evidence="3 4">
    <name type="scientific">Petrolisthes manimaculis</name>
    <dbReference type="NCBI Taxonomy" id="1843537"/>
    <lineage>
        <taxon>Eukaryota</taxon>
        <taxon>Metazoa</taxon>
        <taxon>Ecdysozoa</taxon>
        <taxon>Arthropoda</taxon>
        <taxon>Crustacea</taxon>
        <taxon>Multicrustacea</taxon>
        <taxon>Malacostraca</taxon>
        <taxon>Eumalacostraca</taxon>
        <taxon>Eucarida</taxon>
        <taxon>Decapoda</taxon>
        <taxon>Pleocyemata</taxon>
        <taxon>Anomura</taxon>
        <taxon>Galatheoidea</taxon>
        <taxon>Porcellanidae</taxon>
        <taxon>Petrolisthes</taxon>
    </lineage>
</organism>
<evidence type="ECO:0000256" key="1">
    <source>
        <dbReference type="SAM" id="MobiDB-lite"/>
    </source>
</evidence>
<feature type="compositionally biased region" description="Basic and acidic residues" evidence="1">
    <location>
        <begin position="54"/>
        <end position="63"/>
    </location>
</feature>
<sequence length="71" mass="7607">MTAFTPIVVVVVWLADIAAATAYNSIETFPPVKRTLNVTKAGKNDNSSVGRQLKSQEVEEAGRSHTAASFN</sequence>
<proteinExistence type="predicted"/>
<feature type="signal peptide" evidence="2">
    <location>
        <begin position="1"/>
        <end position="22"/>
    </location>
</feature>
<comment type="caution">
    <text evidence="3">The sequence shown here is derived from an EMBL/GenBank/DDBJ whole genome shotgun (WGS) entry which is preliminary data.</text>
</comment>
<evidence type="ECO:0000313" key="4">
    <source>
        <dbReference type="Proteomes" id="UP001292094"/>
    </source>
</evidence>
<accession>A0AAE1PZ47</accession>
<evidence type="ECO:0008006" key="5">
    <source>
        <dbReference type="Google" id="ProtNLM"/>
    </source>
</evidence>
<dbReference type="EMBL" id="JAWZYT010001096">
    <property type="protein sequence ID" value="KAK4315637.1"/>
    <property type="molecule type" value="Genomic_DNA"/>
</dbReference>
<feature type="chain" id="PRO_5042235434" description="Secreted protein" evidence="2">
    <location>
        <begin position="23"/>
        <end position="71"/>
    </location>
</feature>
<protein>
    <recommendedName>
        <fullName evidence="5">Secreted protein</fullName>
    </recommendedName>
</protein>
<evidence type="ECO:0000313" key="3">
    <source>
        <dbReference type="EMBL" id="KAK4315637.1"/>
    </source>
</evidence>
<keyword evidence="2" id="KW-0732">Signal</keyword>
<feature type="compositionally biased region" description="Polar residues" evidence="1">
    <location>
        <begin position="44"/>
        <end position="53"/>
    </location>
</feature>
<dbReference type="Proteomes" id="UP001292094">
    <property type="component" value="Unassembled WGS sequence"/>
</dbReference>
<feature type="region of interest" description="Disordered" evidence="1">
    <location>
        <begin position="40"/>
        <end position="71"/>
    </location>
</feature>
<dbReference type="AlphaFoldDB" id="A0AAE1PZ47"/>
<name>A0AAE1PZ47_9EUCA</name>